<proteinExistence type="predicted"/>
<protein>
    <submittedName>
        <fullName evidence="1">Uncharacterized protein</fullName>
    </submittedName>
</protein>
<name>A0A8C8AT60_9STRI</name>
<keyword evidence="2" id="KW-1185">Reference proteome</keyword>
<dbReference type="AlphaFoldDB" id="A0A8C8AT60"/>
<evidence type="ECO:0000313" key="1">
    <source>
        <dbReference type="Ensembl" id="ENSOSUP00000009667.1"/>
    </source>
</evidence>
<reference evidence="1" key="2">
    <citation type="submission" date="2025-09" db="UniProtKB">
        <authorList>
            <consortium name="Ensembl"/>
        </authorList>
    </citation>
    <scope>IDENTIFICATION</scope>
</reference>
<dbReference type="Proteomes" id="UP000694552">
    <property type="component" value="Unplaced"/>
</dbReference>
<evidence type="ECO:0000313" key="2">
    <source>
        <dbReference type="Proteomes" id="UP000694552"/>
    </source>
</evidence>
<organism evidence="1 2">
    <name type="scientific">Otus sunia</name>
    <name type="common">Oriental scops-owl</name>
    <dbReference type="NCBI Taxonomy" id="257818"/>
    <lineage>
        <taxon>Eukaryota</taxon>
        <taxon>Metazoa</taxon>
        <taxon>Chordata</taxon>
        <taxon>Craniata</taxon>
        <taxon>Vertebrata</taxon>
        <taxon>Euteleostomi</taxon>
        <taxon>Archelosauria</taxon>
        <taxon>Archosauria</taxon>
        <taxon>Dinosauria</taxon>
        <taxon>Saurischia</taxon>
        <taxon>Theropoda</taxon>
        <taxon>Coelurosauria</taxon>
        <taxon>Aves</taxon>
        <taxon>Neognathae</taxon>
        <taxon>Neoaves</taxon>
        <taxon>Telluraves</taxon>
        <taxon>Strigiformes</taxon>
        <taxon>Strigidae</taxon>
        <taxon>Otus</taxon>
    </lineage>
</organism>
<reference evidence="1" key="1">
    <citation type="submission" date="2025-08" db="UniProtKB">
        <authorList>
            <consortium name="Ensembl"/>
        </authorList>
    </citation>
    <scope>IDENTIFICATION</scope>
</reference>
<sequence length="69" mass="7905">MSYRELCQEASHASSWDTASGPQLNAQLEGWLSQAQSTKRPVRALLHMNQYCSPYKLQMPQLTLEQRLP</sequence>
<accession>A0A8C8AT60</accession>
<dbReference type="Ensembl" id="ENSOSUT00000010008.1">
    <property type="protein sequence ID" value="ENSOSUP00000009667.1"/>
    <property type="gene ID" value="ENSOSUG00000007082.1"/>
</dbReference>